<protein>
    <submittedName>
        <fullName evidence="1">Uncharacterized protein</fullName>
    </submittedName>
</protein>
<keyword evidence="2" id="KW-1185">Reference proteome</keyword>
<proteinExistence type="predicted"/>
<dbReference type="Proteomes" id="UP000886998">
    <property type="component" value="Unassembled WGS sequence"/>
</dbReference>
<dbReference type="EMBL" id="BMAV01021548">
    <property type="protein sequence ID" value="GFY75663.1"/>
    <property type="molecule type" value="Genomic_DNA"/>
</dbReference>
<organism evidence="1 2">
    <name type="scientific">Trichonephila inaurata madagascariensis</name>
    <dbReference type="NCBI Taxonomy" id="2747483"/>
    <lineage>
        <taxon>Eukaryota</taxon>
        <taxon>Metazoa</taxon>
        <taxon>Ecdysozoa</taxon>
        <taxon>Arthropoda</taxon>
        <taxon>Chelicerata</taxon>
        <taxon>Arachnida</taxon>
        <taxon>Araneae</taxon>
        <taxon>Araneomorphae</taxon>
        <taxon>Entelegynae</taxon>
        <taxon>Araneoidea</taxon>
        <taxon>Nephilidae</taxon>
        <taxon>Trichonephila</taxon>
        <taxon>Trichonephila inaurata</taxon>
    </lineage>
</organism>
<reference evidence="1" key="1">
    <citation type="submission" date="2020-08" db="EMBL/GenBank/DDBJ databases">
        <title>Multicomponent nature underlies the extraordinary mechanical properties of spider dragline silk.</title>
        <authorList>
            <person name="Kono N."/>
            <person name="Nakamura H."/>
            <person name="Mori M."/>
            <person name="Yoshida Y."/>
            <person name="Ohtoshi R."/>
            <person name="Malay A.D."/>
            <person name="Moran D.A.P."/>
            <person name="Tomita M."/>
            <person name="Numata K."/>
            <person name="Arakawa K."/>
        </authorList>
    </citation>
    <scope>NUCLEOTIDE SEQUENCE</scope>
</reference>
<gene>
    <name evidence="1" type="ORF">TNIN_414231</name>
</gene>
<sequence>MFYNQTENYKWKLKLVFLLQSILSHILWTWQRILVIVTGSGVVKSANEYPTCVLDFDFDNFQPGYGSWSDPQYRVVKSLILNLSLWVFPVFRQPCDWLKDLEQWQAREAMWQEKSVERISIQCRSEI</sequence>
<accession>A0A8X7CP92</accession>
<evidence type="ECO:0000313" key="2">
    <source>
        <dbReference type="Proteomes" id="UP000886998"/>
    </source>
</evidence>
<comment type="caution">
    <text evidence="1">The sequence shown here is derived from an EMBL/GenBank/DDBJ whole genome shotgun (WGS) entry which is preliminary data.</text>
</comment>
<name>A0A8X7CP92_9ARAC</name>
<dbReference type="AlphaFoldDB" id="A0A8X7CP92"/>
<evidence type="ECO:0000313" key="1">
    <source>
        <dbReference type="EMBL" id="GFY75663.1"/>
    </source>
</evidence>